<evidence type="ECO:0000313" key="3">
    <source>
        <dbReference type="EMBL" id="BAU73929.1"/>
    </source>
</evidence>
<gene>
    <name evidence="3" type="ORF">KF707C_22410</name>
</gene>
<evidence type="ECO:0000256" key="2">
    <source>
        <dbReference type="ARBA" id="ARBA00023002"/>
    </source>
</evidence>
<evidence type="ECO:0000313" key="4">
    <source>
        <dbReference type="Proteomes" id="UP000218554"/>
    </source>
</evidence>
<comment type="similarity">
    <text evidence="1">Belongs to the short-chain dehydrogenases/reductases (SDR) family.</text>
</comment>
<dbReference type="EC" id="1.1.1.100" evidence="3"/>
<dbReference type="PANTHER" id="PTHR43639:SF1">
    <property type="entry name" value="SHORT-CHAIN DEHYDROGENASE_REDUCTASE FAMILY PROTEIN"/>
    <property type="match status" value="1"/>
</dbReference>
<dbReference type="SUPFAM" id="SSF51735">
    <property type="entry name" value="NAD(P)-binding Rossmann-fold domains"/>
    <property type="match status" value="1"/>
</dbReference>
<reference evidence="4" key="1">
    <citation type="submission" date="2015-05" db="EMBL/GenBank/DDBJ databases">
        <title>Draft genome sequencing of a biphenyl-degrading bacterium, Pseudomonas balearica KF707 (=NBRC110670).</title>
        <authorList>
            <person name="Kimura N."/>
            <person name="Hirose J."/>
            <person name="Watanabe T."/>
            <person name="Suenaga H."/>
            <person name="Fujihara H."/>
            <person name="Noguchi M."/>
            <person name="Hashimoto M."/>
            <person name="Shimodaira J."/>
            <person name="Tsuchikane K."/>
            <person name="Hosoyama A."/>
            <person name="Yamazoe A."/>
            <person name="Fujita N."/>
            <person name="Furukawa K."/>
        </authorList>
    </citation>
    <scope>NUCLEOTIDE SEQUENCE [LARGE SCALE GENOMIC DNA]</scope>
    <source>
        <strain evidence="4">DSM 10086 / NBRC 110670 / KF707</strain>
    </source>
</reference>
<proteinExistence type="inferred from homology"/>
<dbReference type="KEGG" id="pfuw:KF707C_22410"/>
<name>A0AAD1C1L8_METFU</name>
<dbReference type="EMBL" id="AP014862">
    <property type="protein sequence ID" value="BAU73929.1"/>
    <property type="molecule type" value="Genomic_DNA"/>
</dbReference>
<evidence type="ECO:0000256" key="1">
    <source>
        <dbReference type="ARBA" id="ARBA00006484"/>
    </source>
</evidence>
<dbReference type="PRINTS" id="PR00081">
    <property type="entry name" value="GDHRDH"/>
</dbReference>
<dbReference type="CDD" id="cd05233">
    <property type="entry name" value="SDR_c"/>
    <property type="match status" value="1"/>
</dbReference>
<dbReference type="PANTHER" id="PTHR43639">
    <property type="entry name" value="OXIDOREDUCTASE, SHORT-CHAIN DEHYDROGENASE/REDUCTASE FAMILY (AFU_ORTHOLOGUE AFUA_5G02870)"/>
    <property type="match status" value="1"/>
</dbReference>
<dbReference type="GO" id="GO:0004316">
    <property type="term" value="F:3-oxoacyl-[acyl-carrier-protein] reductase (NADPH) activity"/>
    <property type="evidence" value="ECO:0007669"/>
    <property type="project" value="UniProtKB-EC"/>
</dbReference>
<keyword evidence="2 3" id="KW-0560">Oxidoreductase</keyword>
<protein>
    <submittedName>
        <fullName evidence="3">3-oxoacyl-[acyl-carrier protein] reductase</fullName>
        <ecNumber evidence="3">1.1.1.100</ecNumber>
    </submittedName>
</protein>
<accession>A0AAD1C1L8</accession>
<reference evidence="3 4" key="2">
    <citation type="journal article" date="2017" name="Int. J. Syst. Evol. Microbiol.">
        <title>Pseudomonas furukawaii sp. nov., a polychlorinated biphenyl-degrading bacterium isolated from biphenyl-contaminated soil in Japan.</title>
        <authorList>
            <person name="Kimura N."/>
            <person name="Watanabe T."/>
            <person name="Suenaga H."/>
            <person name="Fujihara H."/>
            <person name="Futagami T."/>
            <person name="Goto M."/>
            <person name="Hanada S."/>
            <person name="Hirose J."/>
        </authorList>
    </citation>
    <scope>NUCLEOTIDE SEQUENCE [LARGE SCALE GENOMIC DNA]</scope>
    <source>
        <strain evidence="4">DSM 10086 / NBRC 110670 / KF707</strain>
    </source>
</reference>
<dbReference type="Proteomes" id="UP000218554">
    <property type="component" value="Chromosome"/>
</dbReference>
<sequence>MQPLMDKSPESCVDDIQRNFGYVIESTRHAVPLLRRSRGGACIINFTTIEAHRAAGGFAVYAGAKAATTNFSKAMALELGPEGMRVNVIAPDTTDSPGNRKALPADVLEMNADVPPEWWMKAFEMYIPLGVPPSTDDLANAVLFLTSDLARSITGQVLHVDGGTGAAPGMMSWPDDGGITLSVPAGKP</sequence>
<dbReference type="AlphaFoldDB" id="A0AAD1C1L8"/>
<organism evidence="3 4">
    <name type="scientific">Metapseudomonas furukawaii</name>
    <name type="common">Pseudomonas furukawaii</name>
    <dbReference type="NCBI Taxonomy" id="1149133"/>
    <lineage>
        <taxon>Bacteria</taxon>
        <taxon>Pseudomonadati</taxon>
        <taxon>Pseudomonadota</taxon>
        <taxon>Gammaproteobacteria</taxon>
        <taxon>Pseudomonadales</taxon>
        <taxon>Pseudomonadaceae</taxon>
        <taxon>Metapseudomonas</taxon>
    </lineage>
</organism>
<dbReference type="Pfam" id="PF13561">
    <property type="entry name" value="adh_short_C2"/>
    <property type="match status" value="1"/>
</dbReference>
<dbReference type="Gene3D" id="3.40.50.720">
    <property type="entry name" value="NAD(P)-binding Rossmann-like Domain"/>
    <property type="match status" value="1"/>
</dbReference>
<dbReference type="InterPro" id="IPR036291">
    <property type="entry name" value="NAD(P)-bd_dom_sf"/>
</dbReference>
<keyword evidence="4" id="KW-1185">Reference proteome</keyword>
<dbReference type="InterPro" id="IPR002347">
    <property type="entry name" value="SDR_fam"/>
</dbReference>